<keyword evidence="2" id="KW-1003">Cell membrane</keyword>
<accession>A0A858U780</accession>
<evidence type="ECO:0000313" key="12">
    <source>
        <dbReference type="Proteomes" id="UP000501060"/>
    </source>
</evidence>
<dbReference type="GO" id="GO:0016020">
    <property type="term" value="C:membrane"/>
    <property type="evidence" value="ECO:0007669"/>
    <property type="project" value="InterPro"/>
</dbReference>
<evidence type="ECO:0000256" key="5">
    <source>
        <dbReference type="ARBA" id="ARBA00022750"/>
    </source>
</evidence>
<evidence type="ECO:0000256" key="4">
    <source>
        <dbReference type="ARBA" id="ARBA00022692"/>
    </source>
</evidence>
<dbReference type="GO" id="GO:0004190">
    <property type="term" value="F:aspartic-type endopeptidase activity"/>
    <property type="evidence" value="ECO:0007669"/>
    <property type="project" value="UniProtKB-KW"/>
</dbReference>
<name>A0A858U780_9MOLU</name>
<organism evidence="11 12">
    <name type="scientific">Mycoplasma phocoenae</name>
    <dbReference type="NCBI Taxonomy" id="754517"/>
    <lineage>
        <taxon>Bacteria</taxon>
        <taxon>Bacillati</taxon>
        <taxon>Mycoplasmatota</taxon>
        <taxon>Mollicutes</taxon>
        <taxon>Mycoplasmataceae</taxon>
        <taxon>Mycoplasma</taxon>
    </lineage>
</organism>
<dbReference type="Proteomes" id="UP000501060">
    <property type="component" value="Chromosome"/>
</dbReference>
<keyword evidence="6" id="KW-0378">Hydrolase</keyword>
<feature type="transmembrane region" description="Helical" evidence="10">
    <location>
        <begin position="164"/>
        <end position="185"/>
    </location>
</feature>
<dbReference type="PANTHER" id="PTHR33695:SF1">
    <property type="entry name" value="LIPOPROTEIN SIGNAL PEPTIDASE"/>
    <property type="match status" value="1"/>
</dbReference>
<evidence type="ECO:0000256" key="3">
    <source>
        <dbReference type="ARBA" id="ARBA00022670"/>
    </source>
</evidence>
<reference evidence="11 12" key="1">
    <citation type="submission" date="2020-04" db="EMBL/GenBank/DDBJ databases">
        <title>Novel Mycoplasma species detected in Phocoena phocoena (harbor porpoise) from the USA.</title>
        <authorList>
            <person name="Volokhov D.V."/>
        </authorList>
    </citation>
    <scope>NUCLEOTIDE SEQUENCE [LARGE SCALE GENOMIC DNA]</scope>
    <source>
        <strain evidence="11 12">Phocoena C-264-GEN</strain>
    </source>
</reference>
<protein>
    <submittedName>
        <fullName evidence="11">Signal peptidase II</fullName>
    </submittedName>
</protein>
<comment type="similarity">
    <text evidence="1 9">Belongs to the peptidase A8 family.</text>
</comment>
<evidence type="ECO:0000256" key="1">
    <source>
        <dbReference type="ARBA" id="ARBA00006139"/>
    </source>
</evidence>
<dbReference type="PRINTS" id="PR00781">
    <property type="entry name" value="LIPOSIGPTASE"/>
</dbReference>
<keyword evidence="12" id="KW-1185">Reference proteome</keyword>
<dbReference type="GO" id="GO:0006508">
    <property type="term" value="P:proteolysis"/>
    <property type="evidence" value="ECO:0007669"/>
    <property type="project" value="UniProtKB-KW"/>
</dbReference>
<feature type="transmembrane region" description="Helical" evidence="10">
    <location>
        <begin position="23"/>
        <end position="40"/>
    </location>
</feature>
<evidence type="ECO:0000256" key="9">
    <source>
        <dbReference type="RuleBase" id="RU004181"/>
    </source>
</evidence>
<evidence type="ECO:0000256" key="8">
    <source>
        <dbReference type="ARBA" id="ARBA00023136"/>
    </source>
</evidence>
<evidence type="ECO:0000256" key="10">
    <source>
        <dbReference type="SAM" id="Phobius"/>
    </source>
</evidence>
<dbReference type="RefSeq" id="WP_169605144.1">
    <property type="nucleotide sequence ID" value="NZ_CP051481.1"/>
</dbReference>
<evidence type="ECO:0000256" key="6">
    <source>
        <dbReference type="ARBA" id="ARBA00022801"/>
    </source>
</evidence>
<dbReference type="Pfam" id="PF01252">
    <property type="entry name" value="Peptidase_A8"/>
    <property type="match status" value="1"/>
</dbReference>
<dbReference type="AlphaFoldDB" id="A0A858U780"/>
<evidence type="ECO:0000256" key="2">
    <source>
        <dbReference type="ARBA" id="ARBA00022475"/>
    </source>
</evidence>
<keyword evidence="7 10" id="KW-1133">Transmembrane helix</keyword>
<evidence type="ECO:0000256" key="7">
    <source>
        <dbReference type="ARBA" id="ARBA00022989"/>
    </source>
</evidence>
<proteinExistence type="inferred from homology"/>
<dbReference type="PROSITE" id="PS00855">
    <property type="entry name" value="SPASE_II"/>
    <property type="match status" value="1"/>
</dbReference>
<keyword evidence="4 10" id="KW-0812">Transmembrane</keyword>
<gene>
    <name evidence="11" type="ORF">HGG69_02095</name>
</gene>
<dbReference type="PANTHER" id="PTHR33695">
    <property type="entry name" value="LIPOPROTEIN SIGNAL PEPTIDASE"/>
    <property type="match status" value="1"/>
</dbReference>
<evidence type="ECO:0000313" key="11">
    <source>
        <dbReference type="EMBL" id="QJG67093.1"/>
    </source>
</evidence>
<keyword evidence="8 10" id="KW-0472">Membrane</keyword>
<feature type="transmembrane region" description="Helical" evidence="10">
    <location>
        <begin position="84"/>
        <end position="105"/>
    </location>
</feature>
<dbReference type="KEGG" id="mphe:HGG69_02095"/>
<dbReference type="InterPro" id="IPR001872">
    <property type="entry name" value="Peptidase_A8"/>
</dbReference>
<sequence length="199" mass="22420">MALNSEGLLLKIKEHFKVNKKQILLNFIAFTSIFTLLLFIDLLTKGVWYDSSIEGGNPDINLNYTIFEIKNLLNKGTYVFGNAIPYYLLHTVSILIVLVSLIVCCSSKNKEYFPIIFALGCLSAGAIGNMYDRITFAGVRDIFVMIWGKSFLPAGTFNFADVCLGYGAIFISIYTLLIIVLLPWFTKKQNKETNTDKKN</sequence>
<feature type="transmembrane region" description="Helical" evidence="10">
    <location>
        <begin position="112"/>
        <end position="131"/>
    </location>
</feature>
<dbReference type="EMBL" id="CP051481">
    <property type="protein sequence ID" value="QJG67093.1"/>
    <property type="molecule type" value="Genomic_DNA"/>
</dbReference>
<keyword evidence="3" id="KW-0645">Protease</keyword>
<keyword evidence="5" id="KW-0064">Aspartyl protease</keyword>